<dbReference type="SUPFAM" id="SSF75005">
    <property type="entry name" value="Arabinanase/levansucrase/invertase"/>
    <property type="match status" value="1"/>
</dbReference>
<protein>
    <submittedName>
        <fullName evidence="6">Glycoside hydrolase 43 family protein</fullName>
    </submittedName>
</protein>
<dbReference type="PANTHER" id="PTHR42812">
    <property type="entry name" value="BETA-XYLOSIDASE"/>
    <property type="match status" value="1"/>
</dbReference>
<evidence type="ECO:0000256" key="4">
    <source>
        <dbReference type="RuleBase" id="RU361187"/>
    </source>
</evidence>
<organism evidence="6 7">
    <name type="scientific">Paenibacillus violae</name>
    <dbReference type="NCBI Taxonomy" id="3077234"/>
    <lineage>
        <taxon>Bacteria</taxon>
        <taxon>Bacillati</taxon>
        <taxon>Bacillota</taxon>
        <taxon>Bacilli</taxon>
        <taxon>Bacillales</taxon>
        <taxon>Paenibacillaceae</taxon>
        <taxon>Paenibacillus</taxon>
    </lineage>
</organism>
<dbReference type="GO" id="GO:0016787">
    <property type="term" value="F:hydrolase activity"/>
    <property type="evidence" value="ECO:0007669"/>
    <property type="project" value="UniProtKB-KW"/>
</dbReference>
<comment type="similarity">
    <text evidence="1 4">Belongs to the glycosyl hydrolase 43 family.</text>
</comment>
<dbReference type="Pfam" id="PF17851">
    <property type="entry name" value="GH43_C2"/>
    <property type="match status" value="1"/>
</dbReference>
<dbReference type="InterPro" id="IPR051795">
    <property type="entry name" value="Glycosyl_Hydrlase_43"/>
</dbReference>
<feature type="domain" description="Beta-xylosidase C-terminal Concanavalin A-like" evidence="5">
    <location>
        <begin position="312"/>
        <end position="502"/>
    </location>
</feature>
<evidence type="ECO:0000259" key="5">
    <source>
        <dbReference type="Pfam" id="PF17851"/>
    </source>
</evidence>
<gene>
    <name evidence="6" type="ORF">RQP52_13230</name>
</gene>
<dbReference type="InterPro" id="IPR006710">
    <property type="entry name" value="Glyco_hydro_43"/>
</dbReference>
<comment type="caution">
    <text evidence="6">The sequence shown here is derived from an EMBL/GenBank/DDBJ whole genome shotgun (WGS) entry which is preliminary data.</text>
</comment>
<dbReference type="Gene3D" id="2.60.120.200">
    <property type="match status" value="1"/>
</dbReference>
<proteinExistence type="inferred from homology"/>
<dbReference type="InterPro" id="IPR041542">
    <property type="entry name" value="GH43_C2"/>
</dbReference>
<evidence type="ECO:0000256" key="1">
    <source>
        <dbReference type="ARBA" id="ARBA00009865"/>
    </source>
</evidence>
<dbReference type="PANTHER" id="PTHR42812:SF12">
    <property type="entry name" value="BETA-XYLOSIDASE-RELATED"/>
    <property type="match status" value="1"/>
</dbReference>
<dbReference type="SUPFAM" id="SSF49899">
    <property type="entry name" value="Concanavalin A-like lectins/glucanases"/>
    <property type="match status" value="1"/>
</dbReference>
<keyword evidence="7" id="KW-1185">Reference proteome</keyword>
<dbReference type="RefSeq" id="WP_315952026.1">
    <property type="nucleotide sequence ID" value="NZ_JAWCUD010000003.1"/>
</dbReference>
<name>A0ABU3RCP9_9BACL</name>
<keyword evidence="2 4" id="KW-0378">Hydrolase</keyword>
<dbReference type="CDD" id="cd09001">
    <property type="entry name" value="GH43_FsAxh1-like"/>
    <property type="match status" value="1"/>
</dbReference>
<evidence type="ECO:0000313" key="6">
    <source>
        <dbReference type="EMBL" id="MDU0202063.1"/>
    </source>
</evidence>
<keyword evidence="3 4" id="KW-0326">Glycosidase</keyword>
<dbReference type="Gene3D" id="2.115.10.20">
    <property type="entry name" value="Glycosyl hydrolase domain, family 43"/>
    <property type="match status" value="1"/>
</dbReference>
<accession>A0ABU3RCP9</accession>
<dbReference type="Proteomes" id="UP001260980">
    <property type="component" value="Unassembled WGS sequence"/>
</dbReference>
<sequence length="509" mass="57985">MENVTITNPIIWADVPDPCVIRVGTAYYMVSTSMHAMPGCPIMKSENLMDWKIVNYVYDTLEDNDANNLLDGKGIYGKGSWAASLRHHNGTFYVCFSSNDMNQFYIYRTADIENGKWERSVIAGIHHDPSLLFDDGRVYVIHGNGSIRITELTSDVMTVKSGGIDQRLFETERDGIMLRCEGCHAYKLNGYYYLFFIEWPNTGNRRRRQLCYRSRELLGVYEHKVILDDDMGYRNHGIAQGGIVDTPQDEWYALFFQDHDAVGRIPIVLQVTWVEDWPVIGMEGKVQVSFQAQFPSTAPTAPTQLVISDEFDYNENKLLLNWQWNHNPDNRLWSVIARPGWLRLETGNITDSILLARNTLTQRTEGPVCIGITAMDVSHMKPGDHAGMVALQNHFGTVGIQIAANGERYVAMCVNGGDGSEEAVERILYEDSLIYLKIHFNFENSTDLASFYYSADGEEWKKIGSSLKMKYTLDHFMGYRIGLFNYATKQVGGHADFDFFRFDKVESTI</sequence>
<reference evidence="6 7" key="1">
    <citation type="submission" date="2023-10" db="EMBL/GenBank/DDBJ databases">
        <title>Paenibacillus strain PFR10 Genome sequencing and assembly.</title>
        <authorList>
            <person name="Kim I."/>
        </authorList>
    </citation>
    <scope>NUCLEOTIDE SEQUENCE [LARGE SCALE GENOMIC DNA]</scope>
    <source>
        <strain evidence="6 7">PFR10</strain>
    </source>
</reference>
<evidence type="ECO:0000313" key="7">
    <source>
        <dbReference type="Proteomes" id="UP001260980"/>
    </source>
</evidence>
<dbReference type="InterPro" id="IPR013320">
    <property type="entry name" value="ConA-like_dom_sf"/>
</dbReference>
<dbReference type="EMBL" id="JAWCUD010000003">
    <property type="protein sequence ID" value="MDU0202063.1"/>
    <property type="molecule type" value="Genomic_DNA"/>
</dbReference>
<evidence type="ECO:0000256" key="2">
    <source>
        <dbReference type="ARBA" id="ARBA00022801"/>
    </source>
</evidence>
<dbReference type="InterPro" id="IPR023296">
    <property type="entry name" value="Glyco_hydro_beta-prop_sf"/>
</dbReference>
<dbReference type="Pfam" id="PF04616">
    <property type="entry name" value="Glyco_hydro_43"/>
    <property type="match status" value="1"/>
</dbReference>
<evidence type="ECO:0000256" key="3">
    <source>
        <dbReference type="ARBA" id="ARBA00023295"/>
    </source>
</evidence>